<proteinExistence type="predicted"/>
<feature type="signal peptide" evidence="1">
    <location>
        <begin position="1"/>
        <end position="23"/>
    </location>
</feature>
<accession>A0A1H2FKT5</accession>
<dbReference type="SUPFAM" id="SSF56935">
    <property type="entry name" value="Porins"/>
    <property type="match status" value="2"/>
</dbReference>
<name>A0A1H2FKT5_9GAMM</name>
<dbReference type="InterPro" id="IPR018759">
    <property type="entry name" value="BBP2_2"/>
</dbReference>
<evidence type="ECO:0000313" key="2">
    <source>
        <dbReference type="EMBL" id="SDU08010.1"/>
    </source>
</evidence>
<sequence>MKKTTQLSLIALAVAGISSHASAVEPASIQLTDGLMLTPEITAGYRYEDNFLSVENNELSSWITTISPSLTLHGGGSKSEYRLNYTGERELVNSYSEFGNTDHHITADAGFEFNARNRLVLNAGYHKVEDLSSSATGVAEPDKYNTRNIGGVYTYGAQTARTQIDLGASHTRLRYDNTGNLNADKERDTDAVHTTVYYRIAPRTRALAELRYAELDYVSASALNAKNYAALVGATWEATAKTTGTVKLGGERKRFDSNVYDDTSGGMWEVGINWAPRTYSTFDLTATRALDEGEDGASAIQRTSTGLAWTHYWATRLYSNVGYTYTERDYEDYNRKDELDSFNLGLTYEMRRWLDFGVRYSYLDNDSTFPGESYKRNIFALSMTASL</sequence>
<dbReference type="STRING" id="1434072.SAMN05216210_1637"/>
<evidence type="ECO:0000256" key="1">
    <source>
        <dbReference type="SAM" id="SignalP"/>
    </source>
</evidence>
<dbReference type="RefSeq" id="WP_231701708.1">
    <property type="nucleotide sequence ID" value="NZ_LT629787.1"/>
</dbReference>
<dbReference type="Pfam" id="PF10082">
    <property type="entry name" value="BBP2_2"/>
    <property type="match status" value="1"/>
</dbReference>
<feature type="chain" id="PRO_5009274017" evidence="1">
    <location>
        <begin position="24"/>
        <end position="387"/>
    </location>
</feature>
<keyword evidence="1" id="KW-0732">Signal</keyword>
<keyword evidence="3" id="KW-1185">Reference proteome</keyword>
<dbReference type="Proteomes" id="UP000243924">
    <property type="component" value="Chromosome I"/>
</dbReference>
<dbReference type="EMBL" id="LT629787">
    <property type="protein sequence ID" value="SDU08010.1"/>
    <property type="molecule type" value="Genomic_DNA"/>
</dbReference>
<protein>
    <submittedName>
        <fullName evidence="2">Uncharacterized protein, PEP-CTERM system associated</fullName>
    </submittedName>
</protein>
<dbReference type="AlphaFoldDB" id="A0A1H2FKT5"/>
<reference evidence="3" key="1">
    <citation type="submission" date="2016-10" db="EMBL/GenBank/DDBJ databases">
        <authorList>
            <person name="Varghese N."/>
            <person name="Submissions S."/>
        </authorList>
    </citation>
    <scope>NUCLEOTIDE SEQUENCE [LARGE SCALE GENOMIC DNA]</scope>
    <source>
        <strain evidence="3">CECT 8338</strain>
    </source>
</reference>
<gene>
    <name evidence="2" type="ORF">SAMN05216210_1637</name>
</gene>
<organism evidence="2 3">
    <name type="scientific">Halopseudomonas salegens</name>
    <dbReference type="NCBI Taxonomy" id="1434072"/>
    <lineage>
        <taxon>Bacteria</taxon>
        <taxon>Pseudomonadati</taxon>
        <taxon>Pseudomonadota</taxon>
        <taxon>Gammaproteobacteria</taxon>
        <taxon>Pseudomonadales</taxon>
        <taxon>Pseudomonadaceae</taxon>
        <taxon>Halopseudomonas</taxon>
    </lineage>
</organism>
<evidence type="ECO:0000313" key="3">
    <source>
        <dbReference type="Proteomes" id="UP000243924"/>
    </source>
</evidence>